<gene>
    <name evidence="2" type="ORF">ZHAS_00016211</name>
</gene>
<accession>A0A084WD53</accession>
<evidence type="ECO:0000313" key="3">
    <source>
        <dbReference type="EnsemblMetazoa" id="ASIC016211-PA"/>
    </source>
</evidence>
<dbReference type="EMBL" id="ATLV01022937">
    <property type="status" value="NOT_ANNOTATED_CDS"/>
    <property type="molecule type" value="Genomic_DNA"/>
</dbReference>
<dbReference type="EnsemblMetazoa" id="ASIC016211-RA">
    <property type="protein sequence ID" value="ASIC016211-PA"/>
    <property type="gene ID" value="ASIC016211"/>
</dbReference>
<dbReference type="AlphaFoldDB" id="A0A084WD53"/>
<proteinExistence type="predicted"/>
<protein>
    <submittedName>
        <fullName evidence="2 3">Uncharacterized protein</fullName>
    </submittedName>
</protein>
<evidence type="ECO:0000313" key="2">
    <source>
        <dbReference type="EMBL" id="KFB48147.1"/>
    </source>
</evidence>
<organism evidence="2">
    <name type="scientific">Anopheles sinensis</name>
    <name type="common">Mosquito</name>
    <dbReference type="NCBI Taxonomy" id="74873"/>
    <lineage>
        <taxon>Eukaryota</taxon>
        <taxon>Metazoa</taxon>
        <taxon>Ecdysozoa</taxon>
        <taxon>Arthropoda</taxon>
        <taxon>Hexapoda</taxon>
        <taxon>Insecta</taxon>
        <taxon>Pterygota</taxon>
        <taxon>Neoptera</taxon>
        <taxon>Endopterygota</taxon>
        <taxon>Diptera</taxon>
        <taxon>Nematocera</taxon>
        <taxon>Culicoidea</taxon>
        <taxon>Culicidae</taxon>
        <taxon>Anophelinae</taxon>
        <taxon>Anopheles</taxon>
    </lineage>
</organism>
<name>A0A084WD53_ANOSI</name>
<sequence length="49" mass="5245">MLGAGDWPVSRKHSNGRVQRTTSVWVPSEAVCFRGTSSGPSATQNGQKQ</sequence>
<evidence type="ECO:0000256" key="1">
    <source>
        <dbReference type="SAM" id="MobiDB-lite"/>
    </source>
</evidence>
<feature type="region of interest" description="Disordered" evidence="1">
    <location>
        <begin position="1"/>
        <end position="23"/>
    </location>
</feature>
<dbReference type="Proteomes" id="UP000030765">
    <property type="component" value="Unassembled WGS sequence"/>
</dbReference>
<dbReference type="VEuPathDB" id="VectorBase:ASIC016211"/>
<reference evidence="2 4" key="1">
    <citation type="journal article" date="2014" name="BMC Genomics">
        <title>Genome sequence of Anopheles sinensis provides insight into genetics basis of mosquito competence for malaria parasites.</title>
        <authorList>
            <person name="Zhou D."/>
            <person name="Zhang D."/>
            <person name="Ding G."/>
            <person name="Shi L."/>
            <person name="Hou Q."/>
            <person name="Ye Y."/>
            <person name="Xu Y."/>
            <person name="Zhou H."/>
            <person name="Xiong C."/>
            <person name="Li S."/>
            <person name="Yu J."/>
            <person name="Hong S."/>
            <person name="Yu X."/>
            <person name="Zou P."/>
            <person name="Chen C."/>
            <person name="Chang X."/>
            <person name="Wang W."/>
            <person name="Lv Y."/>
            <person name="Sun Y."/>
            <person name="Ma L."/>
            <person name="Shen B."/>
            <person name="Zhu C."/>
        </authorList>
    </citation>
    <scope>NUCLEOTIDE SEQUENCE [LARGE SCALE GENOMIC DNA]</scope>
</reference>
<reference evidence="3" key="2">
    <citation type="submission" date="2020-05" db="UniProtKB">
        <authorList>
            <consortium name="EnsemblMetazoa"/>
        </authorList>
    </citation>
    <scope>IDENTIFICATION</scope>
</reference>
<dbReference type="EMBL" id="KE525338">
    <property type="protein sequence ID" value="KFB48147.1"/>
    <property type="molecule type" value="Genomic_DNA"/>
</dbReference>
<keyword evidence="4" id="KW-1185">Reference proteome</keyword>
<evidence type="ECO:0000313" key="4">
    <source>
        <dbReference type="Proteomes" id="UP000030765"/>
    </source>
</evidence>